<evidence type="ECO:0000313" key="4">
    <source>
        <dbReference type="Proteomes" id="UP000632766"/>
    </source>
</evidence>
<dbReference type="AlphaFoldDB" id="A0A8J7L9S3"/>
<reference evidence="3 4" key="1">
    <citation type="journal article" date="2021" name="Int. J. Syst. Evol. Microbiol.">
        <title>Amazonocrinis nigriterrae gen. nov., sp. nov., Atlanticothrix silvestris gen. nov., sp. nov. and Dendronalium phyllosphericum gen. nov., sp. nov., nostocacean cyanobacteria from Brazilian environments.</title>
        <authorList>
            <person name="Alvarenga D.O."/>
            <person name="Andreote A.P.D."/>
            <person name="Branco L.H.Z."/>
            <person name="Delbaje E."/>
            <person name="Cruz R.B."/>
            <person name="Varani A.M."/>
            <person name="Fiore M.F."/>
        </authorList>
    </citation>
    <scope>NUCLEOTIDE SEQUENCE [LARGE SCALE GENOMIC DNA]</scope>
    <source>
        <strain evidence="3 4">CENA67</strain>
    </source>
</reference>
<proteinExistence type="predicted"/>
<accession>A0A8J7L9S3</accession>
<sequence length="173" mass="19987">MAKIERESINFKLPKPLVEALKAAAKERNTTATDLVIQGLHHVLGDVDGVETDVETRLHQIESSLEAKFEAKLEALNTRLAQLEGAMMMLQRNQNTRQKPRSAYSNYHSGQSPQLKPLSEKDLAWRFGTTAANLREKRENLKTQDFQRWCEDRDPSRVRWQYNEKDGLYHPVK</sequence>
<comment type="caution">
    <text evidence="3">The sequence shown here is derived from an EMBL/GenBank/DDBJ whole genome shotgun (WGS) entry which is preliminary data.</text>
</comment>
<name>A0A8J7L9S3_9NOST</name>
<dbReference type="EMBL" id="JAECZC010000076">
    <property type="protein sequence ID" value="MBH8565924.1"/>
    <property type="molecule type" value="Genomic_DNA"/>
</dbReference>
<feature type="region of interest" description="Disordered" evidence="2">
    <location>
        <begin position="95"/>
        <end position="115"/>
    </location>
</feature>
<evidence type="ECO:0000313" key="3">
    <source>
        <dbReference type="EMBL" id="MBH8565924.1"/>
    </source>
</evidence>
<organism evidence="3 4">
    <name type="scientific">Amazonocrinis nigriterrae CENA67</name>
    <dbReference type="NCBI Taxonomy" id="2794033"/>
    <lineage>
        <taxon>Bacteria</taxon>
        <taxon>Bacillati</taxon>
        <taxon>Cyanobacteriota</taxon>
        <taxon>Cyanophyceae</taxon>
        <taxon>Nostocales</taxon>
        <taxon>Nostocaceae</taxon>
        <taxon>Amazonocrinis</taxon>
        <taxon>Amazonocrinis nigriterrae</taxon>
    </lineage>
</organism>
<protein>
    <submittedName>
        <fullName evidence="3">Uncharacterized protein</fullName>
    </submittedName>
</protein>
<feature type="coiled-coil region" evidence="1">
    <location>
        <begin position="66"/>
        <end position="93"/>
    </location>
</feature>
<dbReference type="RefSeq" id="WP_198127707.1">
    <property type="nucleotide sequence ID" value="NZ_JAECZC010000076.1"/>
</dbReference>
<feature type="compositionally biased region" description="Polar residues" evidence="2">
    <location>
        <begin position="95"/>
        <end position="114"/>
    </location>
</feature>
<evidence type="ECO:0000256" key="1">
    <source>
        <dbReference type="SAM" id="Coils"/>
    </source>
</evidence>
<gene>
    <name evidence="3" type="ORF">I8748_27785</name>
</gene>
<keyword evidence="1" id="KW-0175">Coiled coil</keyword>
<dbReference type="Proteomes" id="UP000632766">
    <property type="component" value="Unassembled WGS sequence"/>
</dbReference>
<evidence type="ECO:0000256" key="2">
    <source>
        <dbReference type="SAM" id="MobiDB-lite"/>
    </source>
</evidence>
<keyword evidence="4" id="KW-1185">Reference proteome</keyword>